<feature type="compositionally biased region" description="Basic and acidic residues" evidence="1">
    <location>
        <begin position="368"/>
        <end position="382"/>
    </location>
</feature>
<dbReference type="EMBL" id="WKJO01000001">
    <property type="protein sequence ID" value="MRX20915.1"/>
    <property type="molecule type" value="Genomic_DNA"/>
</dbReference>
<accession>A0A6A8GCW2</accession>
<evidence type="ECO:0000313" key="2">
    <source>
        <dbReference type="EMBL" id="MRX20915.1"/>
    </source>
</evidence>
<keyword evidence="3" id="KW-1185">Reference proteome</keyword>
<feature type="compositionally biased region" description="Acidic residues" evidence="1">
    <location>
        <begin position="269"/>
        <end position="288"/>
    </location>
</feature>
<dbReference type="RefSeq" id="WP_151161566.1">
    <property type="nucleotide sequence ID" value="NZ_WKJO01000001.1"/>
</dbReference>
<dbReference type="AlphaFoldDB" id="A0A6A8GCW2"/>
<comment type="caution">
    <text evidence="2">The sequence shown here is derived from an EMBL/GenBank/DDBJ whole genome shotgun (WGS) entry which is preliminary data.</text>
</comment>
<feature type="region of interest" description="Disordered" evidence="1">
    <location>
        <begin position="252"/>
        <end position="404"/>
    </location>
</feature>
<reference evidence="2 3" key="1">
    <citation type="submission" date="2019-11" db="EMBL/GenBank/DDBJ databases">
        <title>Whole genome sequence of Haloferax sp. MBLA0076.</title>
        <authorList>
            <person name="Seo M.-J."/>
            <person name="Cho E.-S."/>
        </authorList>
    </citation>
    <scope>NUCLEOTIDE SEQUENCE [LARGE SCALE GENOMIC DNA]</scope>
    <source>
        <strain evidence="2 3">MBLA0076</strain>
    </source>
</reference>
<feature type="compositionally biased region" description="Acidic residues" evidence="1">
    <location>
        <begin position="354"/>
        <end position="367"/>
    </location>
</feature>
<name>A0A6A8GCW2_9EURY</name>
<organism evidence="2 3">
    <name type="scientific">Haloferax litoreum</name>
    <dbReference type="NCBI Taxonomy" id="2666140"/>
    <lineage>
        <taxon>Archaea</taxon>
        <taxon>Methanobacteriati</taxon>
        <taxon>Methanobacteriota</taxon>
        <taxon>Stenosarchaea group</taxon>
        <taxon>Halobacteria</taxon>
        <taxon>Halobacteriales</taxon>
        <taxon>Haloferacaceae</taxon>
        <taxon>Haloferax</taxon>
    </lineage>
</organism>
<feature type="compositionally biased region" description="Basic and acidic residues" evidence="1">
    <location>
        <begin position="289"/>
        <end position="321"/>
    </location>
</feature>
<protein>
    <submittedName>
        <fullName evidence="2">Uncharacterized protein</fullName>
    </submittedName>
</protein>
<proteinExistence type="predicted"/>
<evidence type="ECO:0000313" key="3">
    <source>
        <dbReference type="Proteomes" id="UP000439022"/>
    </source>
</evidence>
<dbReference type="InterPro" id="IPR006311">
    <property type="entry name" value="TAT_signal"/>
</dbReference>
<dbReference type="Proteomes" id="UP000439022">
    <property type="component" value="Unassembled WGS sequence"/>
</dbReference>
<evidence type="ECO:0000256" key="1">
    <source>
        <dbReference type="SAM" id="MobiDB-lite"/>
    </source>
</evidence>
<gene>
    <name evidence="2" type="ORF">GJR96_02940</name>
</gene>
<dbReference type="PROSITE" id="PS51318">
    <property type="entry name" value="TAT"/>
    <property type="match status" value="1"/>
</dbReference>
<sequence length="404" mass="45187">MTGPSDSDSGLPLGRRSALKLTGGFFLASALGGQVAANQGDGEATKVYRVTQGSREYEISLLTGDTPATELYDLRIPDQYGGDNGATDPGEGPYYESVGLSYLLEEQESLMFLYDGPNGISLVVLHGGPGDGSAVTWRLTGVPSGATWLVKDDLYTYPDTGEQAVSNYDRWDVSGSEHTIDWTWDGGRTDGGVLGYLSGEFSFAIYPAYNTAAALYGEYFSGLISGWYVLTGGWNSLTREPLNLEEPVTITCETVEEPEQTPETPDPTETPEEETPQEEEENEEDDDKRDDQKKDESDWKDKRDEAREEWKEKRDEWQESRDDGDDDWKEERDEAREERKEKREEWQESRDEEKERDDDEDEDEDKDEEKKGNGKAKGKDKGSGNSGKKKGKGRSKRGDDDDDD</sequence>
<feature type="compositionally biased region" description="Basic and acidic residues" evidence="1">
    <location>
        <begin position="329"/>
        <end position="353"/>
    </location>
</feature>